<proteinExistence type="predicted"/>
<dbReference type="Proteomes" id="UP000283745">
    <property type="component" value="Unassembled WGS sequence"/>
</dbReference>
<accession>A0A414J9U8</accession>
<name>A0A414J9U8_9FIRM</name>
<dbReference type="EMBL" id="QSKF01000002">
    <property type="protein sequence ID" value="RHE41296.1"/>
    <property type="molecule type" value="Genomic_DNA"/>
</dbReference>
<dbReference type="AlphaFoldDB" id="A0A414J9U8"/>
<comment type="caution">
    <text evidence="1">The sequence shown here is derived from an EMBL/GenBank/DDBJ whole genome shotgun (WGS) entry which is preliminary data.</text>
</comment>
<protein>
    <submittedName>
        <fullName evidence="1">Helix-turn-helix domain-containing protein</fullName>
    </submittedName>
</protein>
<evidence type="ECO:0000313" key="2">
    <source>
        <dbReference type="Proteomes" id="UP000283745"/>
    </source>
</evidence>
<sequence>MGAPRVTPQEIVQMYQLYAQLGNYAAVGRAMGRSASTVSKYIQMKGVPLNVRLAVNNLMQTT</sequence>
<evidence type="ECO:0000313" key="1">
    <source>
        <dbReference type="EMBL" id="RHE41296.1"/>
    </source>
</evidence>
<dbReference type="RefSeq" id="WP_118050041.1">
    <property type="nucleotide sequence ID" value="NZ_QSKF01000002.1"/>
</dbReference>
<reference evidence="1 2" key="1">
    <citation type="submission" date="2018-08" db="EMBL/GenBank/DDBJ databases">
        <title>A genome reference for cultivated species of the human gut microbiota.</title>
        <authorList>
            <person name="Zou Y."/>
            <person name="Xue W."/>
            <person name="Luo G."/>
        </authorList>
    </citation>
    <scope>NUCLEOTIDE SEQUENCE [LARGE SCALE GENOMIC DNA]</scope>
    <source>
        <strain evidence="1 2">AM28-23</strain>
    </source>
</reference>
<organism evidence="1 2">
    <name type="scientific">Blautia obeum</name>
    <dbReference type="NCBI Taxonomy" id="40520"/>
    <lineage>
        <taxon>Bacteria</taxon>
        <taxon>Bacillati</taxon>
        <taxon>Bacillota</taxon>
        <taxon>Clostridia</taxon>
        <taxon>Lachnospirales</taxon>
        <taxon>Lachnospiraceae</taxon>
        <taxon>Blautia</taxon>
    </lineage>
</organism>
<gene>
    <name evidence="1" type="ORF">DW740_03000</name>
</gene>